<proteinExistence type="predicted"/>
<organism evidence="2 3">
    <name type="scientific">Vibrio algarum</name>
    <dbReference type="NCBI Taxonomy" id="3020714"/>
    <lineage>
        <taxon>Bacteria</taxon>
        <taxon>Pseudomonadati</taxon>
        <taxon>Pseudomonadota</taxon>
        <taxon>Gammaproteobacteria</taxon>
        <taxon>Vibrionales</taxon>
        <taxon>Vibrionaceae</taxon>
        <taxon>Vibrio</taxon>
    </lineage>
</organism>
<dbReference type="PANTHER" id="PTHR36573">
    <property type="entry name" value="INTERMEMBRANE PHOSPHOLIPID TRANSPORT SYSTEM BINDING PROTEIN MLAC"/>
    <property type="match status" value="1"/>
</dbReference>
<dbReference type="InterPro" id="IPR042245">
    <property type="entry name" value="Tgt2/MlaC_sf"/>
</dbReference>
<keyword evidence="3" id="KW-1185">Reference proteome</keyword>
<reference evidence="2 3" key="1">
    <citation type="submission" date="2023-01" db="EMBL/GenBank/DDBJ databases">
        <title>Vibrio sp. KJ40-1 sp.nov, isolated from marine algae.</title>
        <authorList>
            <person name="Butt M."/>
            <person name="Kim J.M.J."/>
            <person name="Jeon C.O.C."/>
        </authorList>
    </citation>
    <scope>NUCLEOTIDE SEQUENCE [LARGE SCALE GENOMIC DNA]</scope>
    <source>
        <strain evidence="2 3">KJ40-1</strain>
    </source>
</reference>
<sequence length="217" mass="25157">MNWIKKIAQVAILTVAISSTGYAQDIDRTQPYEMTKVVSQKLFDRLKLENESIRENPERLKVVVEEELMPYVDYRYSALKVLGKYLKQEKNKDNVREFVEAFRHYLVTSYAQVLTLYSDQSVRFEPKTKLDVTKRNYSVKLDVVDAPRPDIKVEFKLRVNKKTGEWLAFDMVAEGVSLLSSKQSEWGPKIRKEGIPSVTEELAELSSRPIRFEGEAN</sequence>
<feature type="signal peptide" evidence="1">
    <location>
        <begin position="1"/>
        <end position="23"/>
    </location>
</feature>
<evidence type="ECO:0000313" key="2">
    <source>
        <dbReference type="EMBL" id="MDB1122899.1"/>
    </source>
</evidence>
<dbReference type="Pfam" id="PF05494">
    <property type="entry name" value="MlaC"/>
    <property type="match status" value="1"/>
</dbReference>
<gene>
    <name evidence="2" type="ORF">PGX00_04030</name>
</gene>
<evidence type="ECO:0000313" key="3">
    <source>
        <dbReference type="Proteomes" id="UP001210678"/>
    </source>
</evidence>
<dbReference type="Gene3D" id="3.10.450.710">
    <property type="entry name" value="Tgt2/MlaC"/>
    <property type="match status" value="1"/>
</dbReference>
<dbReference type="EMBL" id="JAQLOI010000001">
    <property type="protein sequence ID" value="MDB1122899.1"/>
    <property type="molecule type" value="Genomic_DNA"/>
</dbReference>
<dbReference type="PANTHER" id="PTHR36573:SF1">
    <property type="entry name" value="INTERMEMBRANE PHOSPHOLIPID TRANSPORT SYSTEM BINDING PROTEIN MLAC"/>
    <property type="match status" value="1"/>
</dbReference>
<dbReference type="InterPro" id="IPR008869">
    <property type="entry name" value="MlaC/ttg2D"/>
</dbReference>
<dbReference type="RefSeq" id="WP_272133090.1">
    <property type="nucleotide sequence ID" value="NZ_JAQLOI010000001.1"/>
</dbReference>
<feature type="chain" id="PRO_5046468749" evidence="1">
    <location>
        <begin position="24"/>
        <end position="217"/>
    </location>
</feature>
<evidence type="ECO:0000256" key="1">
    <source>
        <dbReference type="SAM" id="SignalP"/>
    </source>
</evidence>
<accession>A0ABT4YMX1</accession>
<dbReference type="Proteomes" id="UP001210678">
    <property type="component" value="Unassembled WGS sequence"/>
</dbReference>
<dbReference type="PIRSF" id="PIRSF004649">
    <property type="entry name" value="MlaC"/>
    <property type="match status" value="1"/>
</dbReference>
<protein>
    <submittedName>
        <fullName evidence="2">ABC transporter substrate-binding protein</fullName>
    </submittedName>
</protein>
<keyword evidence="1" id="KW-0732">Signal</keyword>
<name>A0ABT4YMX1_9VIBR</name>
<comment type="caution">
    <text evidence="2">The sequence shown here is derived from an EMBL/GenBank/DDBJ whole genome shotgun (WGS) entry which is preliminary data.</text>
</comment>